<reference evidence="1" key="1">
    <citation type="journal article" date="2014" name="Int. J. Syst. Evol. Microbiol.">
        <title>Complete genome sequence of Corynebacterium casei LMG S-19264T (=DSM 44701T), isolated from a smear-ripened cheese.</title>
        <authorList>
            <consortium name="US DOE Joint Genome Institute (JGI-PGF)"/>
            <person name="Walter F."/>
            <person name="Albersmeier A."/>
            <person name="Kalinowski J."/>
            <person name="Ruckert C."/>
        </authorList>
    </citation>
    <scope>NUCLEOTIDE SEQUENCE</scope>
    <source>
        <strain evidence="1">CGMCC 1.15763</strain>
    </source>
</reference>
<accession>A0A917MEH2</accession>
<dbReference type="EMBL" id="BMJW01000002">
    <property type="protein sequence ID" value="GGH00329.1"/>
    <property type="molecule type" value="Genomic_DNA"/>
</dbReference>
<protein>
    <submittedName>
        <fullName evidence="1">Uncharacterized protein</fullName>
    </submittedName>
</protein>
<organism evidence="1 2">
    <name type="scientific">Polaribacter pacificus</name>
    <dbReference type="NCBI Taxonomy" id="1775173"/>
    <lineage>
        <taxon>Bacteria</taxon>
        <taxon>Pseudomonadati</taxon>
        <taxon>Bacteroidota</taxon>
        <taxon>Flavobacteriia</taxon>
        <taxon>Flavobacteriales</taxon>
        <taxon>Flavobacteriaceae</taxon>
    </lineage>
</organism>
<sequence>MYKLNRTRQAKISARINKKPTGRKIKKTEKKYTSKSANTIKIKSMIVFDTDLRVYGFSSFINQSCLKNLVQRL</sequence>
<dbReference type="AlphaFoldDB" id="A0A917MEH2"/>
<gene>
    <name evidence="1" type="ORF">GCM10011416_18500</name>
</gene>
<reference evidence="1" key="2">
    <citation type="submission" date="2020-09" db="EMBL/GenBank/DDBJ databases">
        <authorList>
            <person name="Sun Q."/>
            <person name="Zhou Y."/>
        </authorList>
    </citation>
    <scope>NUCLEOTIDE SEQUENCE</scope>
    <source>
        <strain evidence="1">CGMCC 1.15763</strain>
    </source>
</reference>
<proteinExistence type="predicted"/>
<evidence type="ECO:0000313" key="2">
    <source>
        <dbReference type="Proteomes" id="UP000633278"/>
    </source>
</evidence>
<evidence type="ECO:0000313" key="1">
    <source>
        <dbReference type="EMBL" id="GGH00329.1"/>
    </source>
</evidence>
<comment type="caution">
    <text evidence="1">The sequence shown here is derived from an EMBL/GenBank/DDBJ whole genome shotgun (WGS) entry which is preliminary data.</text>
</comment>
<name>A0A917MEH2_9FLAO</name>
<dbReference type="Proteomes" id="UP000633278">
    <property type="component" value="Unassembled WGS sequence"/>
</dbReference>
<keyword evidence="2" id="KW-1185">Reference proteome</keyword>